<keyword evidence="2" id="KW-1185">Reference proteome</keyword>
<organism evidence="1 2">
    <name type="scientific">Neisseria flavescens NRL30031/H210</name>
    <dbReference type="NCBI Taxonomy" id="546264"/>
    <lineage>
        <taxon>Bacteria</taxon>
        <taxon>Pseudomonadati</taxon>
        <taxon>Pseudomonadota</taxon>
        <taxon>Betaproteobacteria</taxon>
        <taxon>Neisseriales</taxon>
        <taxon>Neisseriaceae</taxon>
        <taxon>Neisseria</taxon>
    </lineage>
</organism>
<proteinExistence type="predicted"/>
<evidence type="ECO:0000313" key="2">
    <source>
        <dbReference type="Proteomes" id="UP000004457"/>
    </source>
</evidence>
<accession>C0ENR4</accession>
<dbReference type="EMBL" id="ACEN01000072">
    <property type="protein sequence ID" value="EEG33325.1"/>
    <property type="molecule type" value="Genomic_DNA"/>
</dbReference>
<comment type="caution">
    <text evidence="1">The sequence shown here is derived from an EMBL/GenBank/DDBJ whole genome shotgun (WGS) entry which is preliminary data.</text>
</comment>
<dbReference type="Proteomes" id="UP000004457">
    <property type="component" value="Unassembled WGS sequence"/>
</dbReference>
<name>C0ENR4_NEIFL</name>
<evidence type="ECO:0000313" key="1">
    <source>
        <dbReference type="EMBL" id="EEG33325.1"/>
    </source>
</evidence>
<dbReference type="AlphaFoldDB" id="C0ENR4"/>
<gene>
    <name evidence="1" type="ORF">NEIFLAOT_01601</name>
</gene>
<sequence length="39" mass="4613">MIPIKVILFSRLLLLWKRIEIVNNPACLNLCFGHYPEML</sequence>
<protein>
    <submittedName>
        <fullName evidence="1">Uncharacterized protein</fullName>
    </submittedName>
</protein>
<reference evidence="1 2" key="1">
    <citation type="submission" date="2009-01" db="EMBL/GenBank/DDBJ databases">
        <authorList>
            <person name="Fulton L."/>
            <person name="Clifton S."/>
            <person name="Chinwalla A.T."/>
            <person name="Mitreva M."/>
            <person name="Sodergren E."/>
            <person name="Weinstock G."/>
            <person name="Clifton S."/>
            <person name="Dooling D.J."/>
            <person name="Fulton B."/>
            <person name="Minx P."/>
            <person name="Pepin K.H."/>
            <person name="Johnson M."/>
            <person name="Bhonagiri V."/>
            <person name="Nash W.E."/>
            <person name="Mardis E.R."/>
            <person name="Wilson R.K."/>
        </authorList>
    </citation>
    <scope>NUCLEOTIDE SEQUENCE [LARGE SCALE GENOMIC DNA]</scope>
    <source>
        <strain evidence="1 2">NRL30031/H210</strain>
    </source>
</reference>